<protein>
    <submittedName>
        <fullName evidence="1">Uncharacterized protein</fullName>
    </submittedName>
</protein>
<dbReference type="KEGG" id="yel:LC20_08905"/>
<proteinExistence type="predicted"/>
<name>A0A7U5SUD1_YEREN</name>
<evidence type="ECO:0000313" key="2">
    <source>
        <dbReference type="Proteomes" id="UP000230961"/>
    </source>
</evidence>
<accession>A0A7U5SUD1</accession>
<dbReference type="AlphaFoldDB" id="A0A7U5SUD1"/>
<evidence type="ECO:0000313" key="1">
    <source>
        <dbReference type="EMBL" id="ATX62980.1"/>
    </source>
</evidence>
<dbReference type="Proteomes" id="UP000230961">
    <property type="component" value="Chromosome"/>
</dbReference>
<gene>
    <name evidence="1" type="ORF">LC20_08905</name>
</gene>
<reference evidence="1 2" key="1">
    <citation type="submission" date="2017-11" db="EMBL/GenBank/DDBJ databases">
        <title>The complete genome sequence and comparative genome analysis of Yersinia enterocolitica strain LC20.</title>
        <authorList>
            <person name="Shi G."/>
            <person name="Su M."/>
            <person name="Liang J."/>
            <person name="Gu W."/>
            <person name="Xiao Y."/>
            <person name="Zhang Z."/>
            <person name="Qiu H."/>
            <person name="Duan R."/>
            <person name="Zhang Z."/>
            <person name="Li Y."/>
            <person name="Zhang X."/>
            <person name="Ling Y."/>
            <person name="Song L."/>
            <person name="Chen M."/>
            <person name="Zhao Y."/>
            <person name="Wu J."/>
            <person name="Jing H."/>
            <person name="Xiao J."/>
            <person name="Wang X."/>
        </authorList>
    </citation>
    <scope>NUCLEOTIDE SEQUENCE [LARGE SCALE GENOMIC DNA]</scope>
    <source>
        <strain evidence="1 2">LC20</strain>
    </source>
</reference>
<sequence length="62" mass="7152">MLVNFEIRFNLWISLCTTGYKAGFCCGMQQTVIFIEISGCGRRRTPYNAHPSRRHTTNQVVK</sequence>
<organism evidence="1 2">
    <name type="scientific">Yersinia enterocolitica LC20</name>
    <dbReference type="NCBI Taxonomy" id="1443113"/>
    <lineage>
        <taxon>Bacteria</taxon>
        <taxon>Pseudomonadati</taxon>
        <taxon>Pseudomonadota</taxon>
        <taxon>Gammaproteobacteria</taxon>
        <taxon>Enterobacterales</taxon>
        <taxon>Yersiniaceae</taxon>
        <taxon>Yersinia</taxon>
    </lineage>
</organism>
<dbReference type="EMBL" id="CP007448">
    <property type="protein sequence ID" value="ATX62980.1"/>
    <property type="molecule type" value="Genomic_DNA"/>
</dbReference>